<proteinExistence type="predicted"/>
<comment type="caution">
    <text evidence="1">The sequence shown here is derived from an EMBL/GenBank/DDBJ whole genome shotgun (WGS) entry which is preliminary data.</text>
</comment>
<evidence type="ECO:0000313" key="2">
    <source>
        <dbReference type="Proteomes" id="UP001363035"/>
    </source>
</evidence>
<dbReference type="EMBL" id="JAYLLN010000003">
    <property type="protein sequence ID" value="MEI5983710.1"/>
    <property type="molecule type" value="Genomic_DNA"/>
</dbReference>
<name>A0ABU8I1Y5_9SPHI</name>
<sequence>MEHKIPAHHEGKKMDIVESVDFQNETIAKEFFSEAKARLLSINKWFQVAELPASSFEHLDAFGQHSNEEPQEGDFIKIDIPGPGLKSTGGYDYVQIEQISVTFGIDQDLITLTVRPSSQPNVEDDHETKHFFKNLATSTFQVRRVGNTVTANYYGRNELMNLRLDSFMDRIRNLFVALGAKLGASSVQWEALVKGIIKT</sequence>
<accession>A0ABU8I1Y5</accession>
<dbReference type="RefSeq" id="WP_336557157.1">
    <property type="nucleotide sequence ID" value="NZ_JAYLLN010000003.1"/>
</dbReference>
<dbReference type="Proteomes" id="UP001363035">
    <property type="component" value="Unassembled WGS sequence"/>
</dbReference>
<keyword evidence="2" id="KW-1185">Reference proteome</keyword>
<reference evidence="1 2" key="1">
    <citation type="submission" date="2024-01" db="EMBL/GenBank/DDBJ databases">
        <title>Sphingobacterium tenebrionis sp. nov., a novel endophyte isolated from tenebrio molitor intestines.</title>
        <authorList>
            <person name="Zhang C."/>
        </authorList>
    </citation>
    <scope>NUCLEOTIDE SEQUENCE [LARGE SCALE GENOMIC DNA]</scope>
    <source>
        <strain evidence="1 2">PU5-4</strain>
    </source>
</reference>
<organism evidence="1 2">
    <name type="scientific">Sphingobacterium tenebrionis</name>
    <dbReference type="NCBI Taxonomy" id="3111775"/>
    <lineage>
        <taxon>Bacteria</taxon>
        <taxon>Pseudomonadati</taxon>
        <taxon>Bacteroidota</taxon>
        <taxon>Sphingobacteriia</taxon>
        <taxon>Sphingobacteriales</taxon>
        <taxon>Sphingobacteriaceae</taxon>
        <taxon>Sphingobacterium</taxon>
    </lineage>
</organism>
<gene>
    <name evidence="1" type="ORF">VJ786_02220</name>
</gene>
<protein>
    <submittedName>
        <fullName evidence="1">Uncharacterized protein</fullName>
    </submittedName>
</protein>
<evidence type="ECO:0000313" key="1">
    <source>
        <dbReference type="EMBL" id="MEI5983710.1"/>
    </source>
</evidence>